<keyword evidence="2" id="KW-0732">Signal</keyword>
<proteinExistence type="predicted"/>
<evidence type="ECO:0000313" key="5">
    <source>
        <dbReference type="Proteomes" id="UP001162640"/>
    </source>
</evidence>
<feature type="region of interest" description="Disordered" evidence="1">
    <location>
        <begin position="44"/>
        <end position="69"/>
    </location>
</feature>
<feature type="region of interest" description="Disordered" evidence="1">
    <location>
        <begin position="88"/>
        <end position="112"/>
    </location>
</feature>
<dbReference type="InterPro" id="IPR019387">
    <property type="entry name" value="SAYSvFN_dom"/>
</dbReference>
<feature type="domain" description="SAYSvFN" evidence="3">
    <location>
        <begin position="4"/>
        <end position="54"/>
    </location>
</feature>
<evidence type="ECO:0000256" key="1">
    <source>
        <dbReference type="SAM" id="MobiDB-lite"/>
    </source>
</evidence>
<gene>
    <name evidence="4" type="ORF">TL16_g08771</name>
</gene>
<name>A0A9W7AZM5_9STRA</name>
<reference evidence="5" key="1">
    <citation type="journal article" date="2023" name="Commun. Biol.">
        <title>Genome analysis of Parmales, the sister group of diatoms, reveals the evolutionary specialization of diatoms from phago-mixotrophs to photoautotrophs.</title>
        <authorList>
            <person name="Ban H."/>
            <person name="Sato S."/>
            <person name="Yoshikawa S."/>
            <person name="Yamada K."/>
            <person name="Nakamura Y."/>
            <person name="Ichinomiya M."/>
            <person name="Sato N."/>
            <person name="Blanc-Mathieu R."/>
            <person name="Endo H."/>
            <person name="Kuwata A."/>
            <person name="Ogata H."/>
        </authorList>
    </citation>
    <scope>NUCLEOTIDE SEQUENCE [LARGE SCALE GENOMIC DNA]</scope>
</reference>
<accession>A0A9W7AZM5</accession>
<protein>
    <recommendedName>
        <fullName evidence="3">SAYSvFN domain-containing protein</fullName>
    </recommendedName>
</protein>
<dbReference type="Proteomes" id="UP001162640">
    <property type="component" value="Unassembled WGS sequence"/>
</dbReference>
<feature type="compositionally biased region" description="Basic residues" evidence="1">
    <location>
        <begin position="55"/>
        <end position="67"/>
    </location>
</feature>
<feature type="signal peptide" evidence="2">
    <location>
        <begin position="1"/>
        <end position="20"/>
    </location>
</feature>
<comment type="caution">
    <text evidence="4">The sequence shown here is derived from an EMBL/GenBank/DDBJ whole genome shotgun (WGS) entry which is preliminary data.</text>
</comment>
<organism evidence="4 5">
    <name type="scientific">Triparma laevis f. inornata</name>
    <dbReference type="NCBI Taxonomy" id="1714386"/>
    <lineage>
        <taxon>Eukaryota</taxon>
        <taxon>Sar</taxon>
        <taxon>Stramenopiles</taxon>
        <taxon>Ochrophyta</taxon>
        <taxon>Bolidophyceae</taxon>
        <taxon>Parmales</taxon>
        <taxon>Triparmaceae</taxon>
        <taxon>Triparma</taxon>
    </lineage>
</organism>
<evidence type="ECO:0000313" key="4">
    <source>
        <dbReference type="EMBL" id="GMH80966.1"/>
    </source>
</evidence>
<feature type="chain" id="PRO_5040912625" description="SAYSvFN domain-containing protein" evidence="2">
    <location>
        <begin position="21"/>
        <end position="112"/>
    </location>
</feature>
<sequence length="112" mass="13078">MTIFMLVLFYFLFTYGFREAWSSERQTASAYSVFNPGLQEIPGTLSGNKIDSQLRHKKEKEKKRSHFRPLNVEEKEVKEVIKGDERLRRREAQAKAAASRAKKRQEKEGEPS</sequence>
<evidence type="ECO:0000256" key="2">
    <source>
        <dbReference type="SAM" id="SignalP"/>
    </source>
</evidence>
<evidence type="ECO:0000259" key="3">
    <source>
        <dbReference type="Pfam" id="PF10260"/>
    </source>
</evidence>
<dbReference type="Pfam" id="PF10260">
    <property type="entry name" value="SAYSvFN"/>
    <property type="match status" value="1"/>
</dbReference>
<dbReference type="AlphaFoldDB" id="A0A9W7AZM5"/>
<dbReference type="EMBL" id="BLQM01000292">
    <property type="protein sequence ID" value="GMH80966.1"/>
    <property type="molecule type" value="Genomic_DNA"/>
</dbReference>